<keyword evidence="4" id="KW-0067">ATP-binding</keyword>
<dbReference type="GO" id="GO:0005524">
    <property type="term" value="F:ATP binding"/>
    <property type="evidence" value="ECO:0007669"/>
    <property type="project" value="UniProtKB-KW"/>
</dbReference>
<reference evidence="5" key="1">
    <citation type="journal article" date="2019" name="Int. J. Syst. Evol. Microbiol.">
        <title>The Global Catalogue of Microorganisms (GCM) 10K type strain sequencing project: providing services to taxonomists for standard genome sequencing and annotation.</title>
        <authorList>
            <consortium name="The Broad Institute Genomics Platform"/>
            <consortium name="The Broad Institute Genome Sequencing Center for Infectious Disease"/>
            <person name="Wu L."/>
            <person name="Ma J."/>
        </authorList>
    </citation>
    <scope>NUCLEOTIDE SEQUENCE [LARGE SCALE GENOMIC DNA]</scope>
    <source>
        <strain evidence="5">CCUG 60214</strain>
    </source>
</reference>
<keyword evidence="4" id="KW-0547">Nucleotide-binding</keyword>
<name>A0ABW3QZ10_9PSEU</name>
<evidence type="ECO:0000313" key="5">
    <source>
        <dbReference type="Proteomes" id="UP001597168"/>
    </source>
</evidence>
<dbReference type="InterPro" id="IPR003594">
    <property type="entry name" value="HATPase_dom"/>
</dbReference>
<dbReference type="InterPro" id="IPR036890">
    <property type="entry name" value="HATPase_C_sf"/>
</dbReference>
<dbReference type="Gene3D" id="3.30.565.10">
    <property type="entry name" value="Histidine kinase-like ATPase, C-terminal domain"/>
    <property type="match status" value="1"/>
</dbReference>
<evidence type="ECO:0000256" key="2">
    <source>
        <dbReference type="SAM" id="MobiDB-lite"/>
    </source>
</evidence>
<keyword evidence="5" id="KW-1185">Reference proteome</keyword>
<dbReference type="Pfam" id="PF13581">
    <property type="entry name" value="HATPase_c_2"/>
    <property type="match status" value="1"/>
</dbReference>
<dbReference type="EMBL" id="JBHTLK010000135">
    <property type="protein sequence ID" value="MFD1150023.1"/>
    <property type="molecule type" value="Genomic_DNA"/>
</dbReference>
<sequence length="258" mass="27321">MTDQLADHHWGVEFPALAEELSAIRARLDAWLVREGLGEDDRYDLLLAVNEAASNAIEHAYGQGGRGTVHIEAEARPDGAIRVTVTDHGAWRVPRPALSTRGRGLLLMRENVDEVLVDRQPDGTTVTLVLAPSRRSSGATALPPPPAAPPQPPPEPVVVTSRDGWVEVTVLGDVPSHAAPAIRRRILTAARGGTVPVVVDLRALGSRNEGLIRGLRAVAEAAAAAGNRLVVRAPEDGHARRALVAAGVDQVIDMVPHG</sequence>
<protein>
    <submittedName>
        <fullName evidence="4">ATP-binding protein</fullName>
    </submittedName>
</protein>
<comment type="caution">
    <text evidence="4">The sequence shown here is derived from an EMBL/GenBank/DDBJ whole genome shotgun (WGS) entry which is preliminary data.</text>
</comment>
<feature type="domain" description="STAS" evidence="3">
    <location>
        <begin position="155"/>
        <end position="258"/>
    </location>
</feature>
<dbReference type="Gene3D" id="3.30.750.24">
    <property type="entry name" value="STAS domain"/>
    <property type="match status" value="1"/>
</dbReference>
<keyword evidence="1" id="KW-0808">Transferase</keyword>
<evidence type="ECO:0000256" key="1">
    <source>
        <dbReference type="ARBA" id="ARBA00022527"/>
    </source>
</evidence>
<dbReference type="InterPro" id="IPR002645">
    <property type="entry name" value="STAS_dom"/>
</dbReference>
<dbReference type="CDD" id="cd16936">
    <property type="entry name" value="HATPase_RsbW-like"/>
    <property type="match status" value="1"/>
</dbReference>
<accession>A0ABW3QZ10</accession>
<dbReference type="SUPFAM" id="SSF52091">
    <property type="entry name" value="SpoIIaa-like"/>
    <property type="match status" value="1"/>
</dbReference>
<dbReference type="InterPro" id="IPR050267">
    <property type="entry name" value="Anti-sigma-factor_SerPK"/>
</dbReference>
<dbReference type="PANTHER" id="PTHR35526:SF3">
    <property type="entry name" value="ANTI-SIGMA-F FACTOR RSBW"/>
    <property type="match status" value="1"/>
</dbReference>
<dbReference type="SUPFAM" id="SSF55874">
    <property type="entry name" value="ATPase domain of HSP90 chaperone/DNA topoisomerase II/histidine kinase"/>
    <property type="match status" value="1"/>
</dbReference>
<dbReference type="InterPro" id="IPR036513">
    <property type="entry name" value="STAS_dom_sf"/>
</dbReference>
<evidence type="ECO:0000313" key="4">
    <source>
        <dbReference type="EMBL" id="MFD1150023.1"/>
    </source>
</evidence>
<gene>
    <name evidence="4" type="ORF">ACFQ3T_23065</name>
</gene>
<feature type="region of interest" description="Disordered" evidence="2">
    <location>
        <begin position="132"/>
        <end position="156"/>
    </location>
</feature>
<dbReference type="PANTHER" id="PTHR35526">
    <property type="entry name" value="ANTI-SIGMA-F FACTOR RSBW-RELATED"/>
    <property type="match status" value="1"/>
</dbReference>
<dbReference type="RefSeq" id="WP_380725741.1">
    <property type="nucleotide sequence ID" value="NZ_JBHTLK010000135.1"/>
</dbReference>
<keyword evidence="1" id="KW-0723">Serine/threonine-protein kinase</keyword>
<evidence type="ECO:0000259" key="3">
    <source>
        <dbReference type="PROSITE" id="PS50801"/>
    </source>
</evidence>
<dbReference type="Proteomes" id="UP001597168">
    <property type="component" value="Unassembled WGS sequence"/>
</dbReference>
<proteinExistence type="predicted"/>
<dbReference type="PROSITE" id="PS50801">
    <property type="entry name" value="STAS"/>
    <property type="match status" value="1"/>
</dbReference>
<feature type="compositionally biased region" description="Pro residues" evidence="2">
    <location>
        <begin position="142"/>
        <end position="156"/>
    </location>
</feature>
<organism evidence="4 5">
    <name type="scientific">Saccharothrix hoggarensis</name>
    <dbReference type="NCBI Taxonomy" id="913853"/>
    <lineage>
        <taxon>Bacteria</taxon>
        <taxon>Bacillati</taxon>
        <taxon>Actinomycetota</taxon>
        <taxon>Actinomycetes</taxon>
        <taxon>Pseudonocardiales</taxon>
        <taxon>Pseudonocardiaceae</taxon>
        <taxon>Saccharothrix</taxon>
    </lineage>
</organism>
<keyword evidence="1" id="KW-0418">Kinase</keyword>